<dbReference type="GO" id="GO:0043130">
    <property type="term" value="F:ubiquitin binding"/>
    <property type="evidence" value="ECO:0007669"/>
    <property type="project" value="InterPro"/>
</dbReference>
<dbReference type="GO" id="GO:0016192">
    <property type="term" value="P:vesicle-mediated transport"/>
    <property type="evidence" value="ECO:0007669"/>
    <property type="project" value="InterPro"/>
</dbReference>
<feature type="region of interest" description="Disordered" evidence="1">
    <location>
        <begin position="631"/>
        <end position="702"/>
    </location>
</feature>
<evidence type="ECO:0000259" key="3">
    <source>
        <dbReference type="PROSITE" id="PS51205"/>
    </source>
</evidence>
<accession>A0A8E5HNL1</accession>
<dbReference type="SUPFAM" id="SSF109993">
    <property type="entry name" value="VPS9 domain"/>
    <property type="match status" value="1"/>
</dbReference>
<dbReference type="SMART" id="SM00167">
    <property type="entry name" value="VPS9"/>
    <property type="match status" value="1"/>
</dbReference>
<dbReference type="Proteomes" id="UP000027002">
    <property type="component" value="Chromosome 2"/>
</dbReference>
<protein>
    <recommendedName>
        <fullName evidence="6">Guanine nucleotide exchange factor Vps9</fullName>
    </recommendedName>
</protein>
<dbReference type="SUPFAM" id="SSF46934">
    <property type="entry name" value="UBA-like"/>
    <property type="match status" value="1"/>
</dbReference>
<feature type="domain" description="VPS9" evidence="3">
    <location>
        <begin position="389"/>
        <end position="528"/>
    </location>
</feature>
<dbReference type="InterPro" id="IPR041804">
    <property type="entry name" value="Vps9_CUE"/>
</dbReference>
<evidence type="ECO:0000313" key="4">
    <source>
        <dbReference type="EMBL" id="QUC18701.1"/>
    </source>
</evidence>
<feature type="compositionally biased region" description="Basic and acidic residues" evidence="1">
    <location>
        <begin position="548"/>
        <end position="558"/>
    </location>
</feature>
<dbReference type="InterPro" id="IPR003892">
    <property type="entry name" value="CUE"/>
</dbReference>
<dbReference type="EMBL" id="CP072754">
    <property type="protein sequence ID" value="QUC18701.1"/>
    <property type="molecule type" value="Genomic_DNA"/>
</dbReference>
<dbReference type="GO" id="GO:0030139">
    <property type="term" value="C:endocytic vesicle"/>
    <property type="evidence" value="ECO:0007669"/>
    <property type="project" value="TreeGrafter"/>
</dbReference>
<feature type="compositionally biased region" description="Low complexity" evidence="1">
    <location>
        <begin position="676"/>
        <end position="702"/>
    </location>
</feature>
<feature type="compositionally biased region" description="Polar residues" evidence="1">
    <location>
        <begin position="185"/>
        <end position="200"/>
    </location>
</feature>
<feature type="compositionally biased region" description="Low complexity" evidence="1">
    <location>
        <begin position="174"/>
        <end position="184"/>
    </location>
</feature>
<dbReference type="Pfam" id="PF02204">
    <property type="entry name" value="VPS9"/>
    <property type="match status" value="1"/>
</dbReference>
<feature type="compositionally biased region" description="Basic and acidic residues" evidence="1">
    <location>
        <begin position="201"/>
        <end position="211"/>
    </location>
</feature>
<dbReference type="GO" id="GO:0005085">
    <property type="term" value="F:guanyl-nucleotide exchange factor activity"/>
    <property type="evidence" value="ECO:0007669"/>
    <property type="project" value="InterPro"/>
</dbReference>
<dbReference type="InterPro" id="IPR003123">
    <property type="entry name" value="VPS9"/>
</dbReference>
<dbReference type="Gene3D" id="1.20.1050.80">
    <property type="entry name" value="VPS9 domain"/>
    <property type="match status" value="1"/>
</dbReference>
<dbReference type="CDD" id="cd14369">
    <property type="entry name" value="CUE_VPS9_like"/>
    <property type="match status" value="1"/>
</dbReference>
<dbReference type="PANTHER" id="PTHR23101:SF25">
    <property type="entry name" value="GTPASE-ACTIVATING PROTEIN AND VPS9 DOMAIN-CONTAINING PROTEIN 1"/>
    <property type="match status" value="1"/>
</dbReference>
<dbReference type="RefSeq" id="XP_042996374.1">
    <property type="nucleotide sequence ID" value="XM_043140440.1"/>
</dbReference>
<dbReference type="GeneID" id="66063720"/>
<dbReference type="GO" id="GO:0005829">
    <property type="term" value="C:cytosol"/>
    <property type="evidence" value="ECO:0007669"/>
    <property type="project" value="TreeGrafter"/>
</dbReference>
<dbReference type="Pfam" id="PF02845">
    <property type="entry name" value="CUE"/>
    <property type="match status" value="1"/>
</dbReference>
<dbReference type="PROSITE" id="PS51140">
    <property type="entry name" value="CUE"/>
    <property type="match status" value="1"/>
</dbReference>
<dbReference type="InterPro" id="IPR045046">
    <property type="entry name" value="Vps9-like"/>
</dbReference>
<dbReference type="InterPro" id="IPR041545">
    <property type="entry name" value="DUF5601"/>
</dbReference>
<evidence type="ECO:0000259" key="2">
    <source>
        <dbReference type="PROSITE" id="PS51140"/>
    </source>
</evidence>
<feature type="region of interest" description="Disordered" evidence="1">
    <location>
        <begin position="360"/>
        <end position="389"/>
    </location>
</feature>
<evidence type="ECO:0000313" key="5">
    <source>
        <dbReference type="Proteomes" id="UP000027002"/>
    </source>
</evidence>
<feature type="region of interest" description="Disordered" evidence="1">
    <location>
        <begin position="548"/>
        <end position="603"/>
    </location>
</feature>
<feature type="compositionally biased region" description="Low complexity" evidence="1">
    <location>
        <begin position="85"/>
        <end position="95"/>
    </location>
</feature>
<feature type="region of interest" description="Disordered" evidence="1">
    <location>
        <begin position="72"/>
        <end position="266"/>
    </location>
</feature>
<dbReference type="OrthoDB" id="300289at2759"/>
<organism evidence="4 5">
    <name type="scientific">Ustilaginoidea virens</name>
    <name type="common">Rice false smut fungus</name>
    <name type="synonym">Villosiclava virens</name>
    <dbReference type="NCBI Taxonomy" id="1159556"/>
    <lineage>
        <taxon>Eukaryota</taxon>
        <taxon>Fungi</taxon>
        <taxon>Dikarya</taxon>
        <taxon>Ascomycota</taxon>
        <taxon>Pezizomycotina</taxon>
        <taxon>Sordariomycetes</taxon>
        <taxon>Hypocreomycetidae</taxon>
        <taxon>Hypocreales</taxon>
        <taxon>Clavicipitaceae</taxon>
        <taxon>Ustilaginoidea</taxon>
    </lineage>
</organism>
<feature type="compositionally biased region" description="Pro residues" evidence="1">
    <location>
        <begin position="650"/>
        <end position="675"/>
    </location>
</feature>
<proteinExistence type="predicted"/>
<dbReference type="Gene3D" id="1.10.246.120">
    <property type="match status" value="1"/>
</dbReference>
<dbReference type="Pfam" id="PF18151">
    <property type="entry name" value="DUF5601"/>
    <property type="match status" value="1"/>
</dbReference>
<dbReference type="InterPro" id="IPR009060">
    <property type="entry name" value="UBA-like_sf"/>
</dbReference>
<gene>
    <name evidence="4" type="ORF">UV8b_02942</name>
</gene>
<keyword evidence="5" id="KW-1185">Reference proteome</keyword>
<dbReference type="InterPro" id="IPR037191">
    <property type="entry name" value="VPS9_dom_sf"/>
</dbReference>
<dbReference type="PROSITE" id="PS51205">
    <property type="entry name" value="VPS9"/>
    <property type="match status" value="1"/>
</dbReference>
<evidence type="ECO:0000256" key="1">
    <source>
        <dbReference type="SAM" id="MobiDB-lite"/>
    </source>
</evidence>
<feature type="domain" description="CUE" evidence="2">
    <location>
        <begin position="714"/>
        <end position="757"/>
    </location>
</feature>
<dbReference type="AlphaFoldDB" id="A0A8E5HNL1"/>
<dbReference type="SMART" id="SM00546">
    <property type="entry name" value="CUE"/>
    <property type="match status" value="1"/>
</dbReference>
<dbReference type="PANTHER" id="PTHR23101">
    <property type="entry name" value="RAB GDP/GTP EXCHANGE FACTOR"/>
    <property type="match status" value="1"/>
</dbReference>
<dbReference type="Gene3D" id="1.10.8.10">
    <property type="entry name" value="DNA helicase RuvA subunit, C-terminal domain"/>
    <property type="match status" value="1"/>
</dbReference>
<dbReference type="GO" id="GO:0031267">
    <property type="term" value="F:small GTPase binding"/>
    <property type="evidence" value="ECO:0007669"/>
    <property type="project" value="TreeGrafter"/>
</dbReference>
<dbReference type="KEGG" id="uvi:66063720"/>
<reference evidence="4" key="1">
    <citation type="submission" date="2020-03" db="EMBL/GenBank/DDBJ databases">
        <title>A mixture of massive structural variations and highly conserved coding sequences in Ustilaginoidea virens genome.</title>
        <authorList>
            <person name="Zhang K."/>
            <person name="Zhao Z."/>
            <person name="Zhang Z."/>
            <person name="Li Y."/>
            <person name="Hsiang T."/>
            <person name="Sun W."/>
        </authorList>
    </citation>
    <scope>NUCLEOTIDE SEQUENCE</scope>
    <source>
        <strain evidence="4">UV-8b</strain>
    </source>
</reference>
<name>A0A8E5HNL1_USTVR</name>
<evidence type="ECO:0008006" key="6">
    <source>
        <dbReference type="Google" id="ProtNLM"/>
    </source>
</evidence>
<sequence>MPQAATEAYAVTVAVAVAPPEPSNDKPVLAPCHLADSEAADAMASSVTTIKAPTPTSHHEHAAHHLAAVQPSYVDPTPATPMISQPPSRSPSSAARSHRSGDPSPSRSDVEEDKSYASEDEQDGGSRSEIQSIMEQFSEEGGGPGADEVMSPRLEIASPMFAAPVQHPPRKSSLEPSSQSLSKQVSEFSSLRVATSSPSSERGDRSNERGLQDQGPPVPPKDSVFANRPRSTEDGHPPSVTSLPSPQLAKHRPPPPEPEPEPSLPFGFHRFLEQLRNKKADPVARYLKSFLSEFGKKQWMVHEQVKIIGDFLAFIANKMVLCDVWKDVSDAEFDNAREGMEKLVMNRLYAQTFSPAIPCPKPIPGAKPKRRGADASLGPGRRGQHQEDVERDEILTQKINIYGWVKLEHLDVPAVGDSGRRFLKLAQQELLKIKSYRAPRDKIICVLNCSKVIFGLLKHNKSDSSADSFMPLLIYVVLQCNPEHLVSNVQYILRFRNQEKLGGEAGYYLSSLMGAVQFIENMDRSSLTISDDEFEKNVEAAVSAIAEKHQTASPDHQHQTVFSEKTGLHFPGEPSARRRSTDAAEGSTPRRATSPYEGESQDGAAITGLLRTIQKPLSTIGRMFSDEANPLSSAAASAPRSQGFQDRQLPRPPYLDAPPSPRVLLPPPPPPPPPQQQQQSSSETLARRALPAEEAAARQASAEAAEARRLHRAEHTNVVETLAGMFPDLDRDVISDVVYQKQGRVGLAVDACLALSS</sequence>